<reference evidence="3" key="1">
    <citation type="submission" date="2021-05" db="EMBL/GenBank/DDBJ databases">
        <title>The genome of the haptophyte Pavlova lutheri (Diacronema luteri, Pavlovales) - a model for lipid biosynthesis in eukaryotic algae.</title>
        <authorList>
            <person name="Hulatt C.J."/>
            <person name="Posewitz M.C."/>
        </authorList>
    </citation>
    <scope>NUCLEOTIDE SEQUENCE</scope>
    <source>
        <strain evidence="3">NIVA-4/92</strain>
    </source>
</reference>
<feature type="compositionally biased region" description="Low complexity" evidence="1">
    <location>
        <begin position="495"/>
        <end position="504"/>
    </location>
</feature>
<name>A0A8J5X4X9_DIALT</name>
<dbReference type="SMART" id="SM00775">
    <property type="entry name" value="LNS2"/>
    <property type="match status" value="1"/>
</dbReference>
<dbReference type="InterPro" id="IPR036412">
    <property type="entry name" value="HAD-like_sf"/>
</dbReference>
<dbReference type="EMBL" id="JAGTXO010000060">
    <property type="protein sequence ID" value="KAG8457889.1"/>
    <property type="molecule type" value="Genomic_DNA"/>
</dbReference>
<gene>
    <name evidence="3" type="ORF">KFE25_011955</name>
</gene>
<dbReference type="AlphaFoldDB" id="A0A8J5X4X9"/>
<feature type="non-terminal residue" evidence="3">
    <location>
        <position position="759"/>
    </location>
</feature>
<comment type="caution">
    <text evidence="3">The sequence shown here is derived from an EMBL/GenBank/DDBJ whole genome shotgun (WGS) entry which is preliminary data.</text>
</comment>
<proteinExistence type="predicted"/>
<dbReference type="InterPro" id="IPR013209">
    <property type="entry name" value="LNS2"/>
</dbReference>
<dbReference type="Proteomes" id="UP000751190">
    <property type="component" value="Unassembled WGS sequence"/>
</dbReference>
<dbReference type="Pfam" id="PF08235">
    <property type="entry name" value="LNS2"/>
    <property type="match status" value="1"/>
</dbReference>
<sequence length="759" mass="75422">MFARGAGGGSALDVLVVRHADDSIGATEWYATWTAGTGDVDVYVRMGAGVSATRTLLGRRLMRVHTEGEPARFTDGAAAGGVGGLCPPPALLARCWHAGLLIGGRSELEYAPAQPPSPGDSGLRGSIVCGVHVWAASVPVCVCDIDGTITRSDLGGHVSSFAHFSYAHAGVCALLSALSARGYGICYVTARPLTGAVGIDRTRHLLFEITKDAAFACRPPAGPIFTSALGTLGALRDELLGEARWRKVATLSRIRALFASSAGGDETAGGGLYCGFGNRLNDVLAYREAGIADDFIFLVTHSRAVRAVATDGGTAEPGASSPTARGSGGGSPIGGNPIGGSPIGGNQIGGSPIGGNPIGGNPIGGNPIGGSPSNRRGARASPSRAPKGASPSRWLRSGRGGSSGGSGGRADDDGARGGARGAPAAVELACLRPAASAPAASAASAPAASAALLGATWPPARGASPQPRAHGASEPSSPGAAPDSRAGGRWRSPLRPVARPGVGAVARPGVGATVRAAKPPIERPHDCGGEAMTRPILAASRLPPLAPRTCRPPAGLGVLVVPQAGAAAQPCAGGAPAAAAPAPPPAAIAVACTAACRVRSFASFWEGGMMDALFPLRTTAAEHVRLCDALLVPHALRVRAFPLHAGSGEARRAVLVRSARASLAPDGAAAAHARPASDGSAAGAPLPLDLGRTPSTTSPVLSLRGAAIDAAPPFLRTKAASTNDALLHAASAAADAAAAVAQVAGPRREEGCERNGASR</sequence>
<feature type="compositionally biased region" description="Low complexity" evidence="1">
    <location>
        <begin position="667"/>
        <end position="682"/>
    </location>
</feature>
<feature type="compositionally biased region" description="Gly residues" evidence="1">
    <location>
        <begin position="398"/>
        <end position="408"/>
    </location>
</feature>
<keyword evidence="4" id="KW-1185">Reference proteome</keyword>
<dbReference type="GO" id="GO:0008195">
    <property type="term" value="F:phosphatidate phosphatase activity"/>
    <property type="evidence" value="ECO:0007669"/>
    <property type="project" value="TreeGrafter"/>
</dbReference>
<feature type="compositionally biased region" description="Gly residues" evidence="1">
    <location>
        <begin position="326"/>
        <end position="368"/>
    </location>
</feature>
<dbReference type="OrthoDB" id="4567at2759"/>
<dbReference type="SUPFAM" id="SSF56784">
    <property type="entry name" value="HAD-like"/>
    <property type="match status" value="1"/>
</dbReference>
<dbReference type="PANTHER" id="PTHR12181">
    <property type="entry name" value="LIPIN"/>
    <property type="match status" value="1"/>
</dbReference>
<organism evidence="3 4">
    <name type="scientific">Diacronema lutheri</name>
    <name type="common">Unicellular marine alga</name>
    <name type="synonym">Monochrysis lutheri</name>
    <dbReference type="NCBI Taxonomy" id="2081491"/>
    <lineage>
        <taxon>Eukaryota</taxon>
        <taxon>Haptista</taxon>
        <taxon>Haptophyta</taxon>
        <taxon>Pavlovophyceae</taxon>
        <taxon>Pavlovales</taxon>
        <taxon>Pavlovaceae</taxon>
        <taxon>Diacronema</taxon>
    </lineage>
</organism>
<evidence type="ECO:0000313" key="4">
    <source>
        <dbReference type="Proteomes" id="UP000751190"/>
    </source>
</evidence>
<feature type="region of interest" description="Disordered" evidence="1">
    <location>
        <begin position="457"/>
        <end position="504"/>
    </location>
</feature>
<accession>A0A8J5X4X9</accession>
<feature type="compositionally biased region" description="Low complexity" evidence="1">
    <location>
        <begin position="369"/>
        <end position="386"/>
    </location>
</feature>
<evidence type="ECO:0000259" key="2">
    <source>
        <dbReference type="SMART" id="SM00775"/>
    </source>
</evidence>
<dbReference type="InterPro" id="IPR031315">
    <property type="entry name" value="LNS2/PITP"/>
</dbReference>
<feature type="region of interest" description="Disordered" evidence="1">
    <location>
        <begin position="667"/>
        <end position="695"/>
    </location>
</feature>
<dbReference type="Gene3D" id="3.40.50.1000">
    <property type="entry name" value="HAD superfamily/HAD-like"/>
    <property type="match status" value="1"/>
</dbReference>
<feature type="domain" description="LNS2/PITP" evidence="2">
    <location>
        <begin position="140"/>
        <end position="308"/>
    </location>
</feature>
<feature type="region of interest" description="Disordered" evidence="1">
    <location>
        <begin position="310"/>
        <end position="420"/>
    </location>
</feature>
<dbReference type="InterPro" id="IPR023214">
    <property type="entry name" value="HAD_sf"/>
</dbReference>
<dbReference type="PANTHER" id="PTHR12181:SF12">
    <property type="entry name" value="PHOSPHATIDATE PHOSPHATASE"/>
    <property type="match status" value="1"/>
</dbReference>
<protein>
    <recommendedName>
        <fullName evidence="2">LNS2/PITP domain-containing protein</fullName>
    </recommendedName>
</protein>
<dbReference type="InterPro" id="IPR026058">
    <property type="entry name" value="LIPIN"/>
</dbReference>
<evidence type="ECO:0000313" key="3">
    <source>
        <dbReference type="EMBL" id="KAG8457889.1"/>
    </source>
</evidence>
<evidence type="ECO:0000256" key="1">
    <source>
        <dbReference type="SAM" id="MobiDB-lite"/>
    </source>
</evidence>